<keyword evidence="5" id="KW-1185">Reference proteome</keyword>
<dbReference type="KEGG" id="fcy:FRACYDRAFT_240661"/>
<name>A0A1E7FCV2_9STRA</name>
<dbReference type="Proteomes" id="UP000095751">
    <property type="component" value="Unassembled WGS sequence"/>
</dbReference>
<gene>
    <name evidence="4" type="ORF">FRACYDRAFT_240661</name>
</gene>
<feature type="region of interest" description="Disordered" evidence="1">
    <location>
        <begin position="24"/>
        <end position="78"/>
    </location>
</feature>
<dbReference type="Gene3D" id="3.40.50.1820">
    <property type="entry name" value="alpha/beta hydrolase"/>
    <property type="match status" value="1"/>
</dbReference>
<dbReference type="InterPro" id="IPR029058">
    <property type="entry name" value="AB_hydrolase_fold"/>
</dbReference>
<dbReference type="GO" id="GO:0006629">
    <property type="term" value="P:lipid metabolic process"/>
    <property type="evidence" value="ECO:0007669"/>
    <property type="project" value="InterPro"/>
</dbReference>
<evidence type="ECO:0000259" key="3">
    <source>
        <dbReference type="Pfam" id="PF01764"/>
    </source>
</evidence>
<reference evidence="4 5" key="1">
    <citation type="submission" date="2016-09" db="EMBL/GenBank/DDBJ databases">
        <title>Extensive genetic diversity and differential bi-allelic expression allows diatom success in the polar Southern Ocean.</title>
        <authorList>
            <consortium name="DOE Joint Genome Institute"/>
            <person name="Mock T."/>
            <person name="Otillar R.P."/>
            <person name="Strauss J."/>
            <person name="Dupont C."/>
            <person name="Frickenhaus S."/>
            <person name="Maumus F."/>
            <person name="Mcmullan M."/>
            <person name="Sanges R."/>
            <person name="Schmutz J."/>
            <person name="Toseland A."/>
            <person name="Valas R."/>
            <person name="Veluchamy A."/>
            <person name="Ward B.J."/>
            <person name="Allen A."/>
            <person name="Barry K."/>
            <person name="Falciatore A."/>
            <person name="Ferrante M."/>
            <person name="Fortunato A.E."/>
            <person name="Gloeckner G."/>
            <person name="Gruber A."/>
            <person name="Hipkin R."/>
            <person name="Janech M."/>
            <person name="Kroth P."/>
            <person name="Leese F."/>
            <person name="Lindquist E."/>
            <person name="Lyon B.R."/>
            <person name="Martin J."/>
            <person name="Mayer C."/>
            <person name="Parker M."/>
            <person name="Quesneville H."/>
            <person name="Raymond J."/>
            <person name="Uhlig C."/>
            <person name="Valentin K.U."/>
            <person name="Worden A.Z."/>
            <person name="Armbrust E.V."/>
            <person name="Bowler C."/>
            <person name="Green B."/>
            <person name="Moulton V."/>
            <person name="Van Oosterhout C."/>
            <person name="Grigoriev I."/>
        </authorList>
    </citation>
    <scope>NUCLEOTIDE SEQUENCE [LARGE SCALE GENOMIC DNA]</scope>
    <source>
        <strain evidence="4 5">CCMP1102</strain>
    </source>
</reference>
<organism evidence="4 5">
    <name type="scientific">Fragilariopsis cylindrus CCMP1102</name>
    <dbReference type="NCBI Taxonomy" id="635003"/>
    <lineage>
        <taxon>Eukaryota</taxon>
        <taxon>Sar</taxon>
        <taxon>Stramenopiles</taxon>
        <taxon>Ochrophyta</taxon>
        <taxon>Bacillariophyta</taxon>
        <taxon>Bacillariophyceae</taxon>
        <taxon>Bacillariophycidae</taxon>
        <taxon>Bacillariales</taxon>
        <taxon>Bacillariaceae</taxon>
        <taxon>Fragilariopsis</taxon>
    </lineage>
</organism>
<protein>
    <recommendedName>
        <fullName evidence="3">Fungal lipase-type domain-containing protein</fullName>
    </recommendedName>
</protein>
<evidence type="ECO:0000256" key="1">
    <source>
        <dbReference type="SAM" id="MobiDB-lite"/>
    </source>
</evidence>
<feature type="domain" description="Fungal lipase-type" evidence="3">
    <location>
        <begin position="161"/>
        <end position="257"/>
    </location>
</feature>
<dbReference type="Pfam" id="PF01764">
    <property type="entry name" value="Lipase_3"/>
    <property type="match status" value="1"/>
</dbReference>
<dbReference type="AlphaFoldDB" id="A0A1E7FCV2"/>
<dbReference type="InterPro" id="IPR002921">
    <property type="entry name" value="Fungal_lipase-type"/>
</dbReference>
<feature type="signal peptide" evidence="2">
    <location>
        <begin position="1"/>
        <end position="21"/>
    </location>
</feature>
<dbReference type="SUPFAM" id="SSF53474">
    <property type="entry name" value="alpha/beta-Hydrolases"/>
    <property type="match status" value="1"/>
</dbReference>
<dbReference type="EMBL" id="KV784359">
    <property type="protein sequence ID" value="OEU15964.1"/>
    <property type="molecule type" value="Genomic_DNA"/>
</dbReference>
<dbReference type="InParanoid" id="A0A1E7FCV2"/>
<evidence type="ECO:0000313" key="4">
    <source>
        <dbReference type="EMBL" id="OEU15964.1"/>
    </source>
</evidence>
<feature type="compositionally biased region" description="Low complexity" evidence="1">
    <location>
        <begin position="31"/>
        <end position="42"/>
    </location>
</feature>
<evidence type="ECO:0000256" key="2">
    <source>
        <dbReference type="SAM" id="SignalP"/>
    </source>
</evidence>
<evidence type="ECO:0000313" key="5">
    <source>
        <dbReference type="Proteomes" id="UP000095751"/>
    </source>
</evidence>
<dbReference type="OrthoDB" id="40037at2759"/>
<feature type="compositionally biased region" description="Low complexity" evidence="1">
    <location>
        <begin position="65"/>
        <end position="76"/>
    </location>
</feature>
<sequence>MKTSLHPIFCFAVALSVTTSARTTTNADDYSSSSAVLPSNLSTKNNLRHHKDDTTANRRRRGQAESSSTTATCSTEISERGMGHADVKRSAIAARLSSLVYKLDEDPYYAASSSDYLIEYGFMNNQGSYYASESTVDAAYTVQINNEYCAVAFCGTTFNRNIGTWIQDLWSNLIVDPTEYNNYDGTPGDESDSDSDSDGDEKLFCDIHRGYYEAYFDFEYINEIETFLDSCHNDCPECDILFTGHSQGGSIAEVAGSQCFDLFTDEERCNWYHYILAMEGNIGPFGRGLVYDPFPMLYPQFLDDDDDKDEDTYARNKGLAFVGHEIFISSNDRTSMLYGAFNDHRPVGMGAYGSILDAHNVTYYADVLEELSFGDGGCDNDDDDDECFIPAGGFSIGSVCNIDDDDVNTCADGLECKKDGWWMFGPQDSCQQN</sequence>
<accession>A0A1E7FCV2</accession>
<proteinExistence type="predicted"/>
<feature type="chain" id="PRO_5009192960" description="Fungal lipase-type domain-containing protein" evidence="2">
    <location>
        <begin position="22"/>
        <end position="433"/>
    </location>
</feature>
<keyword evidence="2" id="KW-0732">Signal</keyword>